<accession>A0AAN9HTT8</accession>
<comment type="caution">
    <text evidence="2">The sequence shown here is derived from an EMBL/GenBank/DDBJ whole genome shotgun (WGS) entry which is preliminary data.</text>
</comment>
<feature type="region of interest" description="Disordered" evidence="1">
    <location>
        <begin position="384"/>
        <end position="403"/>
    </location>
</feature>
<keyword evidence="3" id="KW-1185">Reference proteome</keyword>
<evidence type="ECO:0000256" key="1">
    <source>
        <dbReference type="SAM" id="MobiDB-lite"/>
    </source>
</evidence>
<evidence type="ECO:0000313" key="3">
    <source>
        <dbReference type="Proteomes" id="UP001372338"/>
    </source>
</evidence>
<feature type="region of interest" description="Disordered" evidence="1">
    <location>
        <begin position="115"/>
        <end position="136"/>
    </location>
</feature>
<name>A0AAN9HTT8_CROPI</name>
<dbReference type="EMBL" id="JAYWIO010000007">
    <property type="protein sequence ID" value="KAK7251885.1"/>
    <property type="molecule type" value="Genomic_DNA"/>
</dbReference>
<sequence>MVSTAKSSLHNLQILNSEKNHLSEPIFSPYLNNNERSFVAKLGEASPRLSPFMSNRKSSPLHHHGEIGVFGAEKYFNEGELNTPRSAAATRYMHQREQQQIAMETMNYKVNYGTSSIRSDSTSNSQSALLQRSSHRNMKNKVHTKSFLAGLGIKCSCSDKNSVDTSDHEGEIGVKKIDTHYGVVHGKSITTTPKKNFNAVGVDANNQSVKMNKPHADLLINKDAYFQKPLNRENSLAFSTVNNNSGLRNKNHLMKVQLQLEQLDEEMPRKSLEVFGSPIFSSRDATKYEDIDLYANSGSNYNNDDAASDASSDLFEIESFREKPNSLRERQASEEVACSPKSCYAPSEASIEWSVVTASAAVMSDSEDQMSEVTIRSPIRVTYSSSNNGKTKVGKREMQKQRPSMLLGCKSHKAVRVAGDAAFITYEKPSSNSTSQVRHKSNIISQVPRFPAERKLGNFGARYEQQQQQHAYASPRASKLRYI</sequence>
<evidence type="ECO:0000313" key="2">
    <source>
        <dbReference type="EMBL" id="KAK7251885.1"/>
    </source>
</evidence>
<organism evidence="2 3">
    <name type="scientific">Crotalaria pallida</name>
    <name type="common">Smooth rattlebox</name>
    <name type="synonym">Crotalaria striata</name>
    <dbReference type="NCBI Taxonomy" id="3830"/>
    <lineage>
        <taxon>Eukaryota</taxon>
        <taxon>Viridiplantae</taxon>
        <taxon>Streptophyta</taxon>
        <taxon>Embryophyta</taxon>
        <taxon>Tracheophyta</taxon>
        <taxon>Spermatophyta</taxon>
        <taxon>Magnoliopsida</taxon>
        <taxon>eudicotyledons</taxon>
        <taxon>Gunneridae</taxon>
        <taxon>Pentapetalae</taxon>
        <taxon>rosids</taxon>
        <taxon>fabids</taxon>
        <taxon>Fabales</taxon>
        <taxon>Fabaceae</taxon>
        <taxon>Papilionoideae</taxon>
        <taxon>50 kb inversion clade</taxon>
        <taxon>genistoids sensu lato</taxon>
        <taxon>core genistoids</taxon>
        <taxon>Crotalarieae</taxon>
        <taxon>Crotalaria</taxon>
    </lineage>
</organism>
<dbReference type="PANTHER" id="PTHR33781">
    <property type="entry name" value="PROTEIN PHYTOCHROME KINASE SUBSTRATE 1-RELATED"/>
    <property type="match status" value="1"/>
</dbReference>
<dbReference type="AlphaFoldDB" id="A0AAN9HTT8"/>
<dbReference type="InterPro" id="IPR039615">
    <property type="entry name" value="PKS"/>
</dbReference>
<gene>
    <name evidence="2" type="ORF">RIF29_35475</name>
</gene>
<proteinExistence type="predicted"/>
<dbReference type="PANTHER" id="PTHR33781:SF17">
    <property type="entry name" value="KINASE SUBSTRATE PROTEIN, PUTATIVE-RELATED"/>
    <property type="match status" value="1"/>
</dbReference>
<reference evidence="2 3" key="1">
    <citation type="submission" date="2024-01" db="EMBL/GenBank/DDBJ databases">
        <title>The genomes of 5 underutilized Papilionoideae crops provide insights into root nodulation and disease resistanc.</title>
        <authorList>
            <person name="Yuan L."/>
        </authorList>
    </citation>
    <scope>NUCLEOTIDE SEQUENCE [LARGE SCALE GENOMIC DNA]</scope>
    <source>
        <strain evidence="2">ZHUSHIDOU_FW_LH</strain>
        <tissue evidence="2">Leaf</tissue>
    </source>
</reference>
<feature type="compositionally biased region" description="Low complexity" evidence="1">
    <location>
        <begin position="115"/>
        <end position="127"/>
    </location>
</feature>
<dbReference type="Proteomes" id="UP001372338">
    <property type="component" value="Unassembled WGS sequence"/>
</dbReference>
<protein>
    <submittedName>
        <fullName evidence="2">Uncharacterized protein</fullName>
    </submittedName>
</protein>
<dbReference type="GO" id="GO:0009638">
    <property type="term" value="P:phototropism"/>
    <property type="evidence" value="ECO:0007669"/>
    <property type="project" value="InterPro"/>
</dbReference>